<feature type="domain" description="Cyclin C-terminal" evidence="7">
    <location>
        <begin position="329"/>
        <end position="449"/>
    </location>
</feature>
<dbReference type="SMART" id="SM01332">
    <property type="entry name" value="Cyclin_C"/>
    <property type="match status" value="1"/>
</dbReference>
<dbReference type="Proteomes" id="UP001152798">
    <property type="component" value="Chromosome 2"/>
</dbReference>
<dbReference type="AlphaFoldDB" id="A0A9P0EBP0"/>
<dbReference type="GO" id="GO:0016538">
    <property type="term" value="F:cyclin-dependent protein serine/threonine kinase regulator activity"/>
    <property type="evidence" value="ECO:0007669"/>
    <property type="project" value="InterPro"/>
</dbReference>
<feature type="domain" description="Cyclin-like" evidence="6">
    <location>
        <begin position="333"/>
        <end position="422"/>
    </location>
</feature>
<evidence type="ECO:0000256" key="3">
    <source>
        <dbReference type="ARBA" id="ARBA00023306"/>
    </source>
</evidence>
<evidence type="ECO:0000256" key="4">
    <source>
        <dbReference type="RuleBase" id="RU000383"/>
    </source>
</evidence>
<dbReference type="SMART" id="SM00385">
    <property type="entry name" value="CYCLIN"/>
    <property type="match status" value="2"/>
</dbReference>
<protein>
    <recommendedName>
        <fullName evidence="10">Cyclin B</fullName>
    </recommendedName>
</protein>
<dbReference type="InterPro" id="IPR004367">
    <property type="entry name" value="Cyclin_C-dom"/>
</dbReference>
<dbReference type="GO" id="GO:0044772">
    <property type="term" value="P:mitotic cell cycle phase transition"/>
    <property type="evidence" value="ECO:0007669"/>
    <property type="project" value="InterPro"/>
</dbReference>
<accession>A0A9P0EBP0</accession>
<dbReference type="GO" id="GO:0005634">
    <property type="term" value="C:nucleus"/>
    <property type="evidence" value="ECO:0007669"/>
    <property type="project" value="UniProtKB-ARBA"/>
</dbReference>
<dbReference type="PROSITE" id="PS00292">
    <property type="entry name" value="CYCLINS"/>
    <property type="match status" value="1"/>
</dbReference>
<dbReference type="OrthoDB" id="6615620at2759"/>
<organism evidence="8 9">
    <name type="scientific">Nezara viridula</name>
    <name type="common">Southern green stink bug</name>
    <name type="synonym">Cimex viridulus</name>
    <dbReference type="NCBI Taxonomy" id="85310"/>
    <lineage>
        <taxon>Eukaryota</taxon>
        <taxon>Metazoa</taxon>
        <taxon>Ecdysozoa</taxon>
        <taxon>Arthropoda</taxon>
        <taxon>Hexapoda</taxon>
        <taxon>Insecta</taxon>
        <taxon>Pterygota</taxon>
        <taxon>Neoptera</taxon>
        <taxon>Paraneoptera</taxon>
        <taxon>Hemiptera</taxon>
        <taxon>Heteroptera</taxon>
        <taxon>Panheteroptera</taxon>
        <taxon>Pentatomomorpha</taxon>
        <taxon>Pentatomoidea</taxon>
        <taxon>Pentatomidae</taxon>
        <taxon>Pentatominae</taxon>
        <taxon>Nezara</taxon>
    </lineage>
</organism>
<keyword evidence="2 4" id="KW-0195">Cyclin</keyword>
<keyword evidence="1" id="KW-0132">Cell division</keyword>
<dbReference type="Pfam" id="PF02984">
    <property type="entry name" value="Cyclin_C"/>
    <property type="match status" value="1"/>
</dbReference>
<dbReference type="Gene3D" id="1.10.472.10">
    <property type="entry name" value="Cyclin-like"/>
    <property type="match status" value="2"/>
</dbReference>
<comment type="similarity">
    <text evidence="4">Belongs to the cyclin family.</text>
</comment>
<dbReference type="InterPro" id="IPR039361">
    <property type="entry name" value="Cyclin"/>
</dbReference>
<gene>
    <name evidence="8" type="ORF">NEZAVI_LOCUS4373</name>
</gene>
<keyword evidence="9" id="KW-1185">Reference proteome</keyword>
<feature type="domain" description="Cyclin-like" evidence="6">
    <location>
        <begin position="235"/>
        <end position="320"/>
    </location>
</feature>
<evidence type="ECO:0000313" key="9">
    <source>
        <dbReference type="Proteomes" id="UP001152798"/>
    </source>
</evidence>
<dbReference type="InterPro" id="IPR048258">
    <property type="entry name" value="Cyclins_cyclin-box"/>
</dbReference>
<dbReference type="FunFam" id="1.10.472.10:FF:000001">
    <property type="entry name" value="G2/mitotic-specific cyclin"/>
    <property type="match status" value="1"/>
</dbReference>
<dbReference type="SUPFAM" id="SSF47954">
    <property type="entry name" value="Cyclin-like"/>
    <property type="match status" value="2"/>
</dbReference>
<name>A0A9P0EBP0_NEZVI</name>
<keyword evidence="3" id="KW-0131">Cell cycle</keyword>
<evidence type="ECO:0000256" key="5">
    <source>
        <dbReference type="SAM" id="MobiDB-lite"/>
    </source>
</evidence>
<feature type="region of interest" description="Disordered" evidence="5">
    <location>
        <begin position="1"/>
        <end position="30"/>
    </location>
</feature>
<dbReference type="PIRSF" id="PIRSF001771">
    <property type="entry name" value="Cyclin_A_B_D_E"/>
    <property type="match status" value="1"/>
</dbReference>
<feature type="compositionally biased region" description="Polar residues" evidence="5">
    <location>
        <begin position="1"/>
        <end position="13"/>
    </location>
</feature>
<dbReference type="InterPro" id="IPR036915">
    <property type="entry name" value="Cyclin-like_sf"/>
</dbReference>
<dbReference type="GO" id="GO:0051301">
    <property type="term" value="P:cell division"/>
    <property type="evidence" value="ECO:0007669"/>
    <property type="project" value="UniProtKB-KW"/>
</dbReference>
<evidence type="ECO:0000259" key="7">
    <source>
        <dbReference type="SMART" id="SM01332"/>
    </source>
</evidence>
<evidence type="ECO:0000259" key="6">
    <source>
        <dbReference type="SMART" id="SM00385"/>
    </source>
</evidence>
<proteinExistence type="inferred from homology"/>
<dbReference type="InterPro" id="IPR013763">
    <property type="entry name" value="Cyclin-like_dom"/>
</dbReference>
<dbReference type="EMBL" id="OV725078">
    <property type="protein sequence ID" value="CAH1393753.1"/>
    <property type="molecule type" value="Genomic_DNA"/>
</dbReference>
<evidence type="ECO:0008006" key="10">
    <source>
        <dbReference type="Google" id="ProtNLM"/>
    </source>
</evidence>
<sequence length="465" mass="52291">MTTKGTQISFNQTENKRLKLPGKDTSTQPTRPIRNVLSEIGNININSDADGAKVKSSKNGISIQKSCIPQSKANPPIVKQGLVSKLLGPSTSCISQLKANPPIVKQGLVTKSHGASMSCLTQLKTNPAFVKQELVTKSHGPSSSTLGTKCTDQLLVAVGHKFQSSGKREEEKVSIKQCKQIKNVDKNDQKDIFLLGRYVSHIYKYLLDLEVKLPIEQDFLKGTLITSNMRATLIDWLHDVQIHCQFLLETFHLAVSILDRYLQVSGVIQRRNFQLVGITSMLLACKFEEIHYPEISDIIYLTDNTYTKVQVVDLEKVIVQKLDFRLGRPISLTFLRRFGKVVEADQYLYTTAKYFIELALLETYLASSRPSQIAAAAIFIALCAKHNHITEDHWSPTLEYYSSYNLRDFIDVITKLATAILEAPNSKFQSIRNKYSRSENFKVSHAESLLPDSLVLRKLCKLKVV</sequence>
<dbReference type="InterPro" id="IPR046965">
    <property type="entry name" value="Cyclin_A/B-like"/>
</dbReference>
<dbReference type="InterPro" id="IPR006671">
    <property type="entry name" value="Cyclin_N"/>
</dbReference>
<evidence type="ECO:0000256" key="1">
    <source>
        <dbReference type="ARBA" id="ARBA00022618"/>
    </source>
</evidence>
<evidence type="ECO:0000256" key="2">
    <source>
        <dbReference type="ARBA" id="ARBA00023127"/>
    </source>
</evidence>
<reference evidence="8" key="1">
    <citation type="submission" date="2022-01" db="EMBL/GenBank/DDBJ databases">
        <authorList>
            <person name="King R."/>
        </authorList>
    </citation>
    <scope>NUCLEOTIDE SEQUENCE</scope>
</reference>
<dbReference type="PANTHER" id="PTHR10177">
    <property type="entry name" value="CYCLINS"/>
    <property type="match status" value="1"/>
</dbReference>
<dbReference type="Pfam" id="PF00134">
    <property type="entry name" value="Cyclin_N"/>
    <property type="match status" value="1"/>
</dbReference>
<evidence type="ECO:0000313" key="8">
    <source>
        <dbReference type="EMBL" id="CAH1393753.1"/>
    </source>
</evidence>